<dbReference type="AlphaFoldDB" id="A0A194AEL4"/>
<dbReference type="Proteomes" id="UP000095200">
    <property type="component" value="Unassembled WGS sequence"/>
</dbReference>
<feature type="binding site" evidence="7">
    <location>
        <position position="128"/>
    </location>
    <ligand>
        <name>Zn(2+)</name>
        <dbReference type="ChEBI" id="CHEBI:29105"/>
    </ligand>
</feature>
<dbReference type="PANTHER" id="PTHR33202">
    <property type="entry name" value="ZINC UPTAKE REGULATION PROTEIN"/>
    <property type="match status" value="1"/>
</dbReference>
<dbReference type="GO" id="GO:1900376">
    <property type="term" value="P:regulation of secondary metabolite biosynthetic process"/>
    <property type="evidence" value="ECO:0007669"/>
    <property type="project" value="TreeGrafter"/>
</dbReference>
<evidence type="ECO:0000256" key="2">
    <source>
        <dbReference type="ARBA" id="ARBA00022491"/>
    </source>
</evidence>
<keyword evidence="6" id="KW-0804">Transcription</keyword>
<evidence type="ECO:0000256" key="7">
    <source>
        <dbReference type="PIRSR" id="PIRSR602481-1"/>
    </source>
</evidence>
<protein>
    <submittedName>
        <fullName evidence="8">Fur family transcriptional regulator</fullName>
    </submittedName>
</protein>
<evidence type="ECO:0000256" key="5">
    <source>
        <dbReference type="ARBA" id="ARBA00023125"/>
    </source>
</evidence>
<dbReference type="OrthoDB" id="8659436at2"/>
<keyword evidence="2" id="KW-0678">Repressor</keyword>
<dbReference type="Gene3D" id="3.30.1490.190">
    <property type="match status" value="1"/>
</dbReference>
<dbReference type="GO" id="GO:0000976">
    <property type="term" value="F:transcription cis-regulatory region binding"/>
    <property type="evidence" value="ECO:0007669"/>
    <property type="project" value="TreeGrafter"/>
</dbReference>
<sequence>MNTPSPARRLTKQRQIILEKLRAVTSHPTADEVYDMVRKDLPKISLGTVYRNLEVLNADGHIQIIRAPGGQKRFDADTSPHHHVVCIHCGAVGDVFNVKDNPVDQTRMMSDFTILGQTTFFYGICPQCQPKSVPNAPRGIS</sequence>
<proteinExistence type="inferred from homology"/>
<keyword evidence="4" id="KW-0805">Transcription regulation</keyword>
<keyword evidence="3 7" id="KW-0862">Zinc</keyword>
<evidence type="ECO:0000256" key="1">
    <source>
        <dbReference type="ARBA" id="ARBA00007957"/>
    </source>
</evidence>
<dbReference type="InterPro" id="IPR002481">
    <property type="entry name" value="FUR"/>
</dbReference>
<evidence type="ECO:0000256" key="4">
    <source>
        <dbReference type="ARBA" id="ARBA00023015"/>
    </source>
</evidence>
<comment type="similarity">
    <text evidence="1">Belongs to the Fur family.</text>
</comment>
<organism evidence="8 9">
    <name type="scientific">Desulfoplanes formicivorans</name>
    <dbReference type="NCBI Taxonomy" id="1592317"/>
    <lineage>
        <taxon>Bacteria</taxon>
        <taxon>Pseudomonadati</taxon>
        <taxon>Thermodesulfobacteriota</taxon>
        <taxon>Desulfovibrionia</taxon>
        <taxon>Desulfovibrionales</taxon>
        <taxon>Desulfoplanaceae</taxon>
        <taxon>Desulfoplanes</taxon>
    </lineage>
</organism>
<dbReference type="GO" id="GO:0003700">
    <property type="term" value="F:DNA-binding transcription factor activity"/>
    <property type="evidence" value="ECO:0007669"/>
    <property type="project" value="InterPro"/>
</dbReference>
<dbReference type="EMBL" id="BDFE01000007">
    <property type="protein sequence ID" value="GAU07768.1"/>
    <property type="molecule type" value="Genomic_DNA"/>
</dbReference>
<dbReference type="GO" id="GO:0008270">
    <property type="term" value="F:zinc ion binding"/>
    <property type="evidence" value="ECO:0007669"/>
    <property type="project" value="TreeGrafter"/>
</dbReference>
<name>A0A194AEL4_9BACT</name>
<dbReference type="SUPFAM" id="SSF46785">
    <property type="entry name" value="Winged helix' DNA-binding domain"/>
    <property type="match status" value="1"/>
</dbReference>
<dbReference type="STRING" id="1592317.DPF_0467"/>
<dbReference type="InterPro" id="IPR036388">
    <property type="entry name" value="WH-like_DNA-bd_sf"/>
</dbReference>
<accession>A0A194AEL4</accession>
<dbReference type="PANTHER" id="PTHR33202:SF7">
    <property type="entry name" value="FERRIC UPTAKE REGULATION PROTEIN"/>
    <property type="match status" value="1"/>
</dbReference>
<evidence type="ECO:0000313" key="8">
    <source>
        <dbReference type="EMBL" id="GAU07768.1"/>
    </source>
</evidence>
<dbReference type="InterPro" id="IPR043135">
    <property type="entry name" value="Fur_C"/>
</dbReference>
<evidence type="ECO:0000256" key="3">
    <source>
        <dbReference type="ARBA" id="ARBA00022833"/>
    </source>
</evidence>
<evidence type="ECO:0000256" key="6">
    <source>
        <dbReference type="ARBA" id="ARBA00023163"/>
    </source>
</evidence>
<dbReference type="CDD" id="cd07153">
    <property type="entry name" value="Fur_like"/>
    <property type="match status" value="1"/>
</dbReference>
<dbReference type="GO" id="GO:0045892">
    <property type="term" value="P:negative regulation of DNA-templated transcription"/>
    <property type="evidence" value="ECO:0007669"/>
    <property type="project" value="TreeGrafter"/>
</dbReference>
<keyword evidence="5" id="KW-0238">DNA-binding</keyword>
<keyword evidence="9" id="KW-1185">Reference proteome</keyword>
<reference evidence="9" key="1">
    <citation type="submission" date="2016-06" db="EMBL/GenBank/DDBJ databases">
        <title>Draft genome sequence of Desulfoplanes formicivorans strain Pf12B.</title>
        <authorList>
            <person name="Watanabe M."/>
            <person name="Kojima H."/>
            <person name="Fukui M."/>
        </authorList>
    </citation>
    <scope>NUCLEOTIDE SEQUENCE [LARGE SCALE GENOMIC DNA]</scope>
    <source>
        <strain evidence="9">Pf12B</strain>
    </source>
</reference>
<evidence type="ECO:0000313" key="9">
    <source>
        <dbReference type="Proteomes" id="UP000095200"/>
    </source>
</evidence>
<dbReference type="InterPro" id="IPR036390">
    <property type="entry name" value="WH_DNA-bd_sf"/>
</dbReference>
<gene>
    <name evidence="8" type="ORF">DPF_0467</name>
</gene>
<feature type="binding site" evidence="7">
    <location>
        <position position="125"/>
    </location>
    <ligand>
        <name>Zn(2+)</name>
        <dbReference type="ChEBI" id="CHEBI:29105"/>
    </ligand>
</feature>
<keyword evidence="7" id="KW-0479">Metal-binding</keyword>
<dbReference type="Gene3D" id="1.10.10.10">
    <property type="entry name" value="Winged helix-like DNA-binding domain superfamily/Winged helix DNA-binding domain"/>
    <property type="match status" value="1"/>
</dbReference>
<comment type="caution">
    <text evidence="8">The sequence shown here is derived from an EMBL/GenBank/DDBJ whole genome shotgun (WGS) entry which is preliminary data.</text>
</comment>
<dbReference type="Pfam" id="PF01475">
    <property type="entry name" value="FUR"/>
    <property type="match status" value="1"/>
</dbReference>
<comment type="cofactor">
    <cofactor evidence="7">
        <name>Zn(2+)</name>
        <dbReference type="ChEBI" id="CHEBI:29105"/>
    </cofactor>
    <text evidence="7">Binds 1 zinc ion per subunit.</text>
</comment>
<feature type="binding site" evidence="7">
    <location>
        <position position="86"/>
    </location>
    <ligand>
        <name>Zn(2+)</name>
        <dbReference type="ChEBI" id="CHEBI:29105"/>
    </ligand>
</feature>
<dbReference type="RefSeq" id="WP_069857275.1">
    <property type="nucleotide sequence ID" value="NZ_BDFE01000007.1"/>
</dbReference>
<feature type="binding site" evidence="7">
    <location>
        <position position="89"/>
    </location>
    <ligand>
        <name>Zn(2+)</name>
        <dbReference type="ChEBI" id="CHEBI:29105"/>
    </ligand>
</feature>